<dbReference type="PROSITE" id="PS50943">
    <property type="entry name" value="HTH_CROC1"/>
    <property type="match status" value="1"/>
</dbReference>
<sequence>MNKMITYTTHSTLGELIRHHRKQAEMTLAKLSELTNFHKPNLSRIESGRTKRPTLATIQKIGSVLEIPYEEWAERYIEIEERSEVLLTILNDFIHSEDIQFLKKLSKKILQSPNEDSVDLVEKLYSKIENIKETSIKLDLYQMISNYSLTHGIMPYFTKSLLQTYLIERDDFSRLRSTYSSGKSIIEFEEFLNSDEKGIMYYKLSVHAYNLCLFKESIELGKKALDEKIRDRMRANTILAVCNSYYRLSDFKQTKQYYFQYKKFSLAEVKDNCNLIKSNLYSLSEDYQLAISVLQGNLTQYGDDSLLHAVNQLIALYFQTNNLPKIQHLIELEEKLLSIPCVTPFKKAELALYFRLKGEYFTLTGRVEEGIECYLEAAKQYGKIDLIANESECLQQITYTNNKSDAFYICEKLGTYYNDKVRKGVLV</sequence>
<dbReference type="SUPFAM" id="SSF81901">
    <property type="entry name" value="HCP-like"/>
    <property type="match status" value="1"/>
</dbReference>
<name>A0A6N9Q0B8_9BACL</name>
<comment type="caution">
    <text evidence="2">The sequence shown here is derived from an EMBL/GenBank/DDBJ whole genome shotgun (WGS) entry which is preliminary data.</text>
</comment>
<dbReference type="Pfam" id="PF13560">
    <property type="entry name" value="HTH_31"/>
    <property type="match status" value="1"/>
</dbReference>
<feature type="domain" description="HTH cro/C1-type" evidence="1">
    <location>
        <begin position="17"/>
        <end position="72"/>
    </location>
</feature>
<protein>
    <submittedName>
        <fullName evidence="2">XRE family transcriptional regulator</fullName>
    </submittedName>
</protein>
<dbReference type="SUPFAM" id="SSF47413">
    <property type="entry name" value="lambda repressor-like DNA-binding domains"/>
    <property type="match status" value="1"/>
</dbReference>
<evidence type="ECO:0000313" key="2">
    <source>
        <dbReference type="EMBL" id="NBI28345.1"/>
    </source>
</evidence>
<dbReference type="OrthoDB" id="34624at2"/>
<evidence type="ECO:0000313" key="3">
    <source>
        <dbReference type="Proteomes" id="UP000448943"/>
    </source>
</evidence>
<dbReference type="CDD" id="cd00093">
    <property type="entry name" value="HTH_XRE"/>
    <property type="match status" value="1"/>
</dbReference>
<keyword evidence="3" id="KW-1185">Reference proteome</keyword>
<organism evidence="2 3">
    <name type="scientific">Chengkuizengella marina</name>
    <dbReference type="NCBI Taxonomy" id="2507566"/>
    <lineage>
        <taxon>Bacteria</taxon>
        <taxon>Bacillati</taxon>
        <taxon>Bacillota</taxon>
        <taxon>Bacilli</taxon>
        <taxon>Bacillales</taxon>
        <taxon>Paenibacillaceae</taxon>
        <taxon>Chengkuizengella</taxon>
    </lineage>
</organism>
<proteinExistence type="predicted"/>
<dbReference type="RefSeq" id="WP_160645135.1">
    <property type="nucleotide sequence ID" value="NZ_SIJB01000013.1"/>
</dbReference>
<dbReference type="AlphaFoldDB" id="A0A6N9Q0B8"/>
<dbReference type="EMBL" id="SIJB01000013">
    <property type="protein sequence ID" value="NBI28345.1"/>
    <property type="molecule type" value="Genomic_DNA"/>
</dbReference>
<evidence type="ECO:0000259" key="1">
    <source>
        <dbReference type="PROSITE" id="PS50943"/>
    </source>
</evidence>
<dbReference type="SMART" id="SM00530">
    <property type="entry name" value="HTH_XRE"/>
    <property type="match status" value="1"/>
</dbReference>
<dbReference type="Proteomes" id="UP000448943">
    <property type="component" value="Unassembled WGS sequence"/>
</dbReference>
<gene>
    <name evidence="2" type="ORF">ERL59_05190</name>
</gene>
<accession>A0A6N9Q0B8</accession>
<dbReference type="Gene3D" id="1.10.260.40">
    <property type="entry name" value="lambda repressor-like DNA-binding domains"/>
    <property type="match status" value="1"/>
</dbReference>
<dbReference type="InterPro" id="IPR010982">
    <property type="entry name" value="Lambda_DNA-bd_dom_sf"/>
</dbReference>
<reference evidence="2 3" key="1">
    <citation type="submission" date="2019-01" db="EMBL/GenBank/DDBJ databases">
        <title>Chengkuizengella sp. nov., isolated from deep-sea sediment of East Pacific Ocean.</title>
        <authorList>
            <person name="Yang J."/>
            <person name="Lai Q."/>
            <person name="Shao Z."/>
        </authorList>
    </citation>
    <scope>NUCLEOTIDE SEQUENCE [LARGE SCALE GENOMIC DNA]</scope>
    <source>
        <strain evidence="2 3">YPA3-1-1</strain>
    </source>
</reference>
<dbReference type="InterPro" id="IPR001387">
    <property type="entry name" value="Cro/C1-type_HTH"/>
</dbReference>
<dbReference type="GO" id="GO:0003677">
    <property type="term" value="F:DNA binding"/>
    <property type="evidence" value="ECO:0007669"/>
    <property type="project" value="InterPro"/>
</dbReference>